<protein>
    <recommendedName>
        <fullName evidence="6">ZP domain-containing protein</fullName>
    </recommendedName>
</protein>
<keyword evidence="5" id="KW-1185">Reference proteome</keyword>
<feature type="compositionally biased region" description="Polar residues" evidence="1">
    <location>
        <begin position="280"/>
        <end position="290"/>
    </location>
</feature>
<evidence type="ECO:0000256" key="3">
    <source>
        <dbReference type="SAM" id="SignalP"/>
    </source>
</evidence>
<feature type="compositionally biased region" description="Basic and acidic residues" evidence="1">
    <location>
        <begin position="615"/>
        <end position="629"/>
    </location>
</feature>
<comment type="caution">
    <text evidence="4">The sequence shown here is derived from an EMBL/GenBank/DDBJ whole genome shotgun (WGS) entry which is preliminary data.</text>
</comment>
<keyword evidence="2" id="KW-0472">Membrane</keyword>
<evidence type="ECO:0008006" key="6">
    <source>
        <dbReference type="Google" id="ProtNLM"/>
    </source>
</evidence>
<gene>
    <name evidence="4" type="ORF">BASA50_009665</name>
</gene>
<name>A0ABQ8F0K3_9FUNG</name>
<evidence type="ECO:0000256" key="2">
    <source>
        <dbReference type="SAM" id="Phobius"/>
    </source>
</evidence>
<keyword evidence="2" id="KW-0812">Transmembrane</keyword>
<accession>A0ABQ8F0K3</accession>
<dbReference type="EMBL" id="JAFCIX010000438">
    <property type="protein sequence ID" value="KAH6589963.1"/>
    <property type="molecule type" value="Genomic_DNA"/>
</dbReference>
<feature type="transmembrane region" description="Helical" evidence="2">
    <location>
        <begin position="332"/>
        <end position="354"/>
    </location>
</feature>
<feature type="chain" id="PRO_5045831423" description="ZP domain-containing protein" evidence="3">
    <location>
        <begin position="33"/>
        <end position="629"/>
    </location>
</feature>
<feature type="compositionally biased region" description="Low complexity" evidence="1">
    <location>
        <begin position="298"/>
        <end position="314"/>
    </location>
</feature>
<keyword evidence="3" id="KW-0732">Signal</keyword>
<dbReference type="Proteomes" id="UP001648503">
    <property type="component" value="Unassembled WGS sequence"/>
</dbReference>
<feature type="signal peptide" evidence="3">
    <location>
        <begin position="1"/>
        <end position="32"/>
    </location>
</feature>
<evidence type="ECO:0000256" key="1">
    <source>
        <dbReference type="SAM" id="MobiDB-lite"/>
    </source>
</evidence>
<sequence>MDRNNRTDLRLPSAATLLTIGALLTLSSPVSGQWIQTVTVPRCLNGAYLFKASTLEIDNIVPASMAGSPPSCLQISPTISMYHRLTMNGTVRIYECNGPTCSSNPCSLVTELLDITKLPSPECGTYFHTLTTAKHISSADLSSVITNVGIAPSASAFYTSLDTIRTGVSTIGCQGDIDSGAIHYLFEDCTRGNSTHWIQTQFSPIGRQTYANKLCTSSTCTTNCVTLNSYSKPAPPGTSSCAVGNQVDLVVYSATAIKATSEYKSNNPTNVWPNKALVTTQPSNLPTETNGVKGPSISESPTSGGVVPPGHSSSADGNSASKNGAHLGVSTVIGIVLAMFAVISTLAFGVAFVMMSKRTKLGLQEGDDQHLNDPGEYIRRPAHPQAQLYDEYRASRSPSPNLSSVGLVKTLSWTQAPESTVPVYQTRTSSIMYPPQSIYNPYADMDAADGVLQPPMPVHYHQVAPIYPPHVVGNITDAPHIPPESYSEYKDTLVRHSHLKKSLGRPKMPRAPSPFSQPSLIPYPMADALPPDLVAYSQAHQLPTEAPKSIYHQQAEFDQVVHPSQDSYEMTNDSHIHGLNPFQSPDLPNTLIDLQQEHPFGSTHHGHLSMQFSETSEKQLRISDESPSI</sequence>
<evidence type="ECO:0000313" key="4">
    <source>
        <dbReference type="EMBL" id="KAH6589963.1"/>
    </source>
</evidence>
<feature type="region of interest" description="Disordered" evidence="1">
    <location>
        <begin position="280"/>
        <end position="319"/>
    </location>
</feature>
<reference evidence="4 5" key="1">
    <citation type="submission" date="2021-02" db="EMBL/GenBank/DDBJ databases">
        <title>Variation within the Batrachochytrium salamandrivorans European outbreak.</title>
        <authorList>
            <person name="Kelly M."/>
            <person name="Pasmans F."/>
            <person name="Shea T.P."/>
            <person name="Munoz J.F."/>
            <person name="Carranza S."/>
            <person name="Cuomo C.A."/>
            <person name="Martel A."/>
        </authorList>
    </citation>
    <scope>NUCLEOTIDE SEQUENCE [LARGE SCALE GENOMIC DNA]</scope>
    <source>
        <strain evidence="4 5">AMFP18/2</strain>
    </source>
</reference>
<keyword evidence="2" id="KW-1133">Transmembrane helix</keyword>
<proteinExistence type="predicted"/>
<organism evidence="4 5">
    <name type="scientific">Batrachochytrium salamandrivorans</name>
    <dbReference type="NCBI Taxonomy" id="1357716"/>
    <lineage>
        <taxon>Eukaryota</taxon>
        <taxon>Fungi</taxon>
        <taxon>Fungi incertae sedis</taxon>
        <taxon>Chytridiomycota</taxon>
        <taxon>Chytridiomycota incertae sedis</taxon>
        <taxon>Chytridiomycetes</taxon>
        <taxon>Rhizophydiales</taxon>
        <taxon>Rhizophydiales incertae sedis</taxon>
        <taxon>Batrachochytrium</taxon>
    </lineage>
</organism>
<feature type="region of interest" description="Disordered" evidence="1">
    <location>
        <begin position="568"/>
        <end position="629"/>
    </location>
</feature>
<evidence type="ECO:0000313" key="5">
    <source>
        <dbReference type="Proteomes" id="UP001648503"/>
    </source>
</evidence>